<dbReference type="PIRSF" id="PIRSF037434">
    <property type="entry name" value="STHK_ChrS"/>
    <property type="match status" value="1"/>
</dbReference>
<dbReference type="InterPro" id="IPR050482">
    <property type="entry name" value="Sensor_HK_TwoCompSys"/>
</dbReference>
<dbReference type="Pfam" id="PF07730">
    <property type="entry name" value="HisKA_3"/>
    <property type="match status" value="1"/>
</dbReference>
<keyword evidence="5" id="KW-0472">Membrane</keyword>
<dbReference type="Gene3D" id="1.20.5.1930">
    <property type="match status" value="1"/>
</dbReference>
<organism evidence="7 8">
    <name type="scientific">Microtetraspora fusca</name>
    <dbReference type="NCBI Taxonomy" id="1997"/>
    <lineage>
        <taxon>Bacteria</taxon>
        <taxon>Bacillati</taxon>
        <taxon>Actinomycetota</taxon>
        <taxon>Actinomycetes</taxon>
        <taxon>Streptosporangiales</taxon>
        <taxon>Streptosporangiaceae</taxon>
        <taxon>Microtetraspora</taxon>
    </lineage>
</organism>
<evidence type="ECO:0000256" key="5">
    <source>
        <dbReference type="SAM" id="Phobius"/>
    </source>
</evidence>
<feature type="transmembrane region" description="Helical" evidence="5">
    <location>
        <begin position="97"/>
        <end position="123"/>
    </location>
</feature>
<evidence type="ECO:0000313" key="8">
    <source>
        <dbReference type="Proteomes" id="UP001602119"/>
    </source>
</evidence>
<evidence type="ECO:0000259" key="6">
    <source>
        <dbReference type="SMART" id="SM00387"/>
    </source>
</evidence>
<dbReference type="GO" id="GO:0016301">
    <property type="term" value="F:kinase activity"/>
    <property type="evidence" value="ECO:0007669"/>
    <property type="project" value="UniProtKB-KW"/>
</dbReference>
<feature type="transmembrane region" description="Helical" evidence="5">
    <location>
        <begin position="161"/>
        <end position="181"/>
    </location>
</feature>
<dbReference type="InterPro" id="IPR036890">
    <property type="entry name" value="HATPase_C_sf"/>
</dbReference>
<accession>A0ABW6V6A6</accession>
<keyword evidence="5" id="KW-0812">Transmembrane</keyword>
<feature type="transmembrane region" description="Helical" evidence="5">
    <location>
        <begin position="65"/>
        <end position="85"/>
    </location>
</feature>
<dbReference type="InterPro" id="IPR011712">
    <property type="entry name" value="Sig_transdc_His_kin_sub3_dim/P"/>
</dbReference>
<protein>
    <submittedName>
        <fullName evidence="7">Sensor histidine kinase</fullName>
    </submittedName>
</protein>
<reference evidence="7 8" key="1">
    <citation type="submission" date="2024-10" db="EMBL/GenBank/DDBJ databases">
        <title>The Natural Products Discovery Center: Release of the First 8490 Sequenced Strains for Exploring Actinobacteria Biosynthetic Diversity.</title>
        <authorList>
            <person name="Kalkreuter E."/>
            <person name="Kautsar S.A."/>
            <person name="Yang D."/>
            <person name="Bader C.D."/>
            <person name="Teijaro C.N."/>
            <person name="Fluegel L."/>
            <person name="Davis C.M."/>
            <person name="Simpson J.R."/>
            <person name="Lauterbach L."/>
            <person name="Steele A.D."/>
            <person name="Gui C."/>
            <person name="Meng S."/>
            <person name="Li G."/>
            <person name="Viehrig K."/>
            <person name="Ye F."/>
            <person name="Su P."/>
            <person name="Kiefer A.F."/>
            <person name="Nichols A."/>
            <person name="Cepeda A.J."/>
            <person name="Yan W."/>
            <person name="Fan B."/>
            <person name="Jiang Y."/>
            <person name="Adhikari A."/>
            <person name="Zheng C.-J."/>
            <person name="Schuster L."/>
            <person name="Cowan T.M."/>
            <person name="Smanski M.J."/>
            <person name="Chevrette M.G."/>
            <person name="De Carvalho L.P.S."/>
            <person name="Shen B."/>
        </authorList>
    </citation>
    <scope>NUCLEOTIDE SEQUENCE [LARGE SCALE GENOMIC DNA]</scope>
    <source>
        <strain evidence="7 8">NPDC001281</strain>
    </source>
</reference>
<feature type="compositionally biased region" description="Basic residues" evidence="4">
    <location>
        <begin position="1"/>
        <end position="10"/>
    </location>
</feature>
<keyword evidence="8" id="KW-1185">Reference proteome</keyword>
<evidence type="ECO:0000256" key="3">
    <source>
        <dbReference type="ARBA" id="ARBA00023012"/>
    </source>
</evidence>
<dbReference type="Pfam" id="PF02518">
    <property type="entry name" value="HATPase_c"/>
    <property type="match status" value="1"/>
</dbReference>
<gene>
    <name evidence="7" type="ORF">ACFY05_18495</name>
</gene>
<dbReference type="PANTHER" id="PTHR24421:SF62">
    <property type="entry name" value="SENSORY TRANSDUCTION HISTIDINE KINASE"/>
    <property type="match status" value="1"/>
</dbReference>
<dbReference type="SMART" id="SM00387">
    <property type="entry name" value="HATPase_c"/>
    <property type="match status" value="1"/>
</dbReference>
<keyword evidence="3" id="KW-0902">Two-component regulatory system</keyword>
<evidence type="ECO:0000256" key="2">
    <source>
        <dbReference type="ARBA" id="ARBA00022777"/>
    </source>
</evidence>
<dbReference type="PANTHER" id="PTHR24421">
    <property type="entry name" value="NITRATE/NITRITE SENSOR PROTEIN NARX-RELATED"/>
    <property type="match status" value="1"/>
</dbReference>
<name>A0ABW6V6A6_MICFU</name>
<evidence type="ECO:0000256" key="4">
    <source>
        <dbReference type="SAM" id="MobiDB-lite"/>
    </source>
</evidence>
<proteinExistence type="predicted"/>
<dbReference type="EMBL" id="JBIAXI010000010">
    <property type="protein sequence ID" value="MFF4774844.1"/>
    <property type="molecule type" value="Genomic_DNA"/>
</dbReference>
<comment type="caution">
    <text evidence="7">The sequence shown here is derived from an EMBL/GenBank/DDBJ whole genome shotgun (WGS) entry which is preliminary data.</text>
</comment>
<feature type="region of interest" description="Disordered" evidence="4">
    <location>
        <begin position="1"/>
        <end position="25"/>
    </location>
</feature>
<evidence type="ECO:0000313" key="7">
    <source>
        <dbReference type="EMBL" id="MFF4774844.1"/>
    </source>
</evidence>
<dbReference type="CDD" id="cd16917">
    <property type="entry name" value="HATPase_UhpB-NarQ-NarX-like"/>
    <property type="match status" value="1"/>
</dbReference>
<dbReference type="InterPro" id="IPR017205">
    <property type="entry name" value="Sig_transdc_His_kinase_ChrS"/>
</dbReference>
<keyword evidence="1" id="KW-0808">Transferase</keyword>
<feature type="region of interest" description="Disordered" evidence="4">
    <location>
        <begin position="412"/>
        <end position="431"/>
    </location>
</feature>
<evidence type="ECO:0000256" key="1">
    <source>
        <dbReference type="ARBA" id="ARBA00022679"/>
    </source>
</evidence>
<sequence>MSTAWRRNRRSLAEGVAAPSGDGEPGAGHAWKAFRGWETLYSVVLAVTIALVFADHDLTPAARTVALALLGCCAAGYLLLGRPALGDGGARDRRGLLYVGVMIATFVPATIITTSATMGLFALCPQAFMLLRDRYAVAVLLALNAGPVTMFLAAYGATGHLGFVSIILIGIAFAAVLGSWISRIITQSTERARLIEELSASRAEVARLSAERGALAERERLAREIHDTLAQGFTSIIMLIQAAEAQPGAAPGSRHLALAVQTARENLAEARALVAALGPAPLDGSTLDEALRRLTARLGEELGLQASFAVEGVSRALPANTEVVLVRAAQEALANVRKHAAASAVQVRLVYGVAEVTLTVRDDGCGLGPGPTSGYGLRAMRSRVEQEGGALTVTGSMTDAIFAADAATRPGTTLTVTLPSPAPPPDSRDGE</sequence>
<dbReference type="Gene3D" id="3.30.565.10">
    <property type="entry name" value="Histidine kinase-like ATPase, C-terminal domain"/>
    <property type="match status" value="1"/>
</dbReference>
<keyword evidence="5" id="KW-1133">Transmembrane helix</keyword>
<feature type="domain" description="Histidine kinase/HSP90-like ATPase" evidence="6">
    <location>
        <begin position="320"/>
        <end position="422"/>
    </location>
</feature>
<dbReference type="InterPro" id="IPR003594">
    <property type="entry name" value="HATPase_dom"/>
</dbReference>
<keyword evidence="2 7" id="KW-0418">Kinase</keyword>
<dbReference type="SUPFAM" id="SSF55874">
    <property type="entry name" value="ATPase domain of HSP90 chaperone/DNA topoisomerase II/histidine kinase"/>
    <property type="match status" value="1"/>
</dbReference>
<dbReference type="Proteomes" id="UP001602119">
    <property type="component" value="Unassembled WGS sequence"/>
</dbReference>
<dbReference type="RefSeq" id="WP_387343141.1">
    <property type="nucleotide sequence ID" value="NZ_JBIAXI010000010.1"/>
</dbReference>
<feature type="transmembrane region" description="Helical" evidence="5">
    <location>
        <begin position="135"/>
        <end position="155"/>
    </location>
</feature>
<feature type="transmembrane region" description="Helical" evidence="5">
    <location>
        <begin position="34"/>
        <end position="53"/>
    </location>
</feature>